<proteinExistence type="predicted"/>
<evidence type="ECO:0000313" key="1">
    <source>
        <dbReference type="EMBL" id="JAP62408.1"/>
    </source>
</evidence>
<reference evidence="1" key="1">
    <citation type="submission" date="2016-01" db="EMBL/GenBank/DDBJ databases">
        <title>Reference transcriptome for the parasite Schistocephalus solidus: insights into the molecular evolution of parasitism.</title>
        <authorList>
            <person name="Hebert F.O."/>
            <person name="Grambauer S."/>
            <person name="Barber I."/>
            <person name="Landry C.R."/>
            <person name="Aubin-Horth N."/>
        </authorList>
    </citation>
    <scope>NUCLEOTIDE SEQUENCE</scope>
</reference>
<gene>
    <name evidence="1" type="ORF">TR101384</name>
</gene>
<name>A0A0V0J9J7_SCHSO</name>
<dbReference type="AlphaFoldDB" id="A0A0V0J9J7"/>
<dbReference type="EMBL" id="GEEE01006628">
    <property type="protein sequence ID" value="JAP56597.1"/>
    <property type="molecule type" value="Transcribed_RNA"/>
</dbReference>
<accession>A0A0V0J9J7</accession>
<organism evidence="1">
    <name type="scientific">Schistocephalus solidus</name>
    <name type="common">Tapeworm</name>
    <dbReference type="NCBI Taxonomy" id="70667"/>
    <lineage>
        <taxon>Eukaryota</taxon>
        <taxon>Metazoa</taxon>
        <taxon>Spiralia</taxon>
        <taxon>Lophotrochozoa</taxon>
        <taxon>Platyhelminthes</taxon>
        <taxon>Cestoda</taxon>
        <taxon>Eucestoda</taxon>
        <taxon>Diphyllobothriidea</taxon>
        <taxon>Diphyllobothriidae</taxon>
        <taxon>Schistocephalus</taxon>
    </lineage>
</organism>
<sequence length="105" mass="11436">MIDNNPPSAGRMALNDPVSAHKRHVRPLGSLSSLSSSHTVARMLGIITSLTRTRETGMDISGLLDMNSQPYQNPGFTTPEARTHDLLVRNTTPSLSSHGIVVLWF</sequence>
<protein>
    <submittedName>
        <fullName evidence="1">Uncharacterized protein</fullName>
    </submittedName>
</protein>
<dbReference type="EMBL" id="GEEE01000817">
    <property type="protein sequence ID" value="JAP62408.1"/>
    <property type="molecule type" value="Transcribed_RNA"/>
</dbReference>